<dbReference type="PANTHER" id="PTHR33930:SF2">
    <property type="entry name" value="BLR3452 PROTEIN"/>
    <property type="match status" value="1"/>
</dbReference>
<dbReference type="PANTHER" id="PTHR33930">
    <property type="entry name" value="ALKYL HYDROPEROXIDE REDUCTASE AHPD"/>
    <property type="match status" value="1"/>
</dbReference>
<dbReference type="Proteomes" id="UP001596107">
    <property type="component" value="Unassembled WGS sequence"/>
</dbReference>
<dbReference type="Pfam" id="PF02627">
    <property type="entry name" value="CMD"/>
    <property type="match status" value="1"/>
</dbReference>
<name>A0ABW0TBZ2_9HYPH</name>
<keyword evidence="3" id="KW-1185">Reference proteome</keyword>
<feature type="domain" description="Carboxymuconolactone decarboxylase-like" evidence="1">
    <location>
        <begin position="25"/>
        <end position="107"/>
    </location>
</feature>
<sequence>MTEVDVRSKLKAAKARMGGFAKSAPDLMKGFAAISAVATRQGHFSASDRELLATAIAVASGCEDCILYHVDAAKRHGAEEAALVEALEVAVEMGGGPAVMYAGKAMEAFREL</sequence>
<evidence type="ECO:0000313" key="3">
    <source>
        <dbReference type="Proteomes" id="UP001596107"/>
    </source>
</evidence>
<dbReference type="SUPFAM" id="SSF69118">
    <property type="entry name" value="AhpD-like"/>
    <property type="match status" value="1"/>
</dbReference>
<dbReference type="Gene3D" id="1.20.1290.10">
    <property type="entry name" value="AhpD-like"/>
    <property type="match status" value="1"/>
</dbReference>
<protein>
    <submittedName>
        <fullName evidence="2">Carboxymuconolactone decarboxylase family protein</fullName>
    </submittedName>
</protein>
<proteinExistence type="predicted"/>
<dbReference type="InterPro" id="IPR029032">
    <property type="entry name" value="AhpD-like"/>
</dbReference>
<accession>A0ABW0TBZ2</accession>
<comment type="caution">
    <text evidence="2">The sequence shown here is derived from an EMBL/GenBank/DDBJ whole genome shotgun (WGS) entry which is preliminary data.</text>
</comment>
<gene>
    <name evidence="2" type="ORF">ACFPOD_17315</name>
</gene>
<dbReference type="InterPro" id="IPR003779">
    <property type="entry name" value="CMD-like"/>
</dbReference>
<dbReference type="EMBL" id="JBHSNB010000004">
    <property type="protein sequence ID" value="MFC5586876.1"/>
    <property type="molecule type" value="Genomic_DNA"/>
</dbReference>
<organism evidence="2 3">
    <name type="scientific">Nitratireductor kimnyeongensis</name>
    <dbReference type="NCBI Taxonomy" id="430679"/>
    <lineage>
        <taxon>Bacteria</taxon>
        <taxon>Pseudomonadati</taxon>
        <taxon>Pseudomonadota</taxon>
        <taxon>Alphaproteobacteria</taxon>
        <taxon>Hyphomicrobiales</taxon>
        <taxon>Phyllobacteriaceae</taxon>
        <taxon>Nitratireductor</taxon>
    </lineage>
</organism>
<dbReference type="InterPro" id="IPR004675">
    <property type="entry name" value="AhpD_core"/>
</dbReference>
<dbReference type="NCBIfam" id="TIGR00778">
    <property type="entry name" value="ahpD_dom"/>
    <property type="match status" value="1"/>
</dbReference>
<evidence type="ECO:0000259" key="1">
    <source>
        <dbReference type="Pfam" id="PF02627"/>
    </source>
</evidence>
<dbReference type="RefSeq" id="WP_223022053.1">
    <property type="nucleotide sequence ID" value="NZ_CP078143.1"/>
</dbReference>
<evidence type="ECO:0000313" key="2">
    <source>
        <dbReference type="EMBL" id="MFC5586876.1"/>
    </source>
</evidence>
<reference evidence="3" key="1">
    <citation type="journal article" date="2019" name="Int. J. Syst. Evol. Microbiol.">
        <title>The Global Catalogue of Microorganisms (GCM) 10K type strain sequencing project: providing services to taxonomists for standard genome sequencing and annotation.</title>
        <authorList>
            <consortium name="The Broad Institute Genomics Platform"/>
            <consortium name="The Broad Institute Genome Sequencing Center for Infectious Disease"/>
            <person name="Wu L."/>
            <person name="Ma J."/>
        </authorList>
    </citation>
    <scope>NUCLEOTIDE SEQUENCE [LARGE SCALE GENOMIC DNA]</scope>
    <source>
        <strain evidence="3">JCM 3366</strain>
    </source>
</reference>